<dbReference type="InterPro" id="IPR025052">
    <property type="entry name" value="DUF3967"/>
</dbReference>
<evidence type="ECO:0000313" key="3">
    <source>
        <dbReference type="EMBL" id="AIG28967.1"/>
    </source>
</evidence>
<dbReference type="Gene3D" id="1.10.1660.10">
    <property type="match status" value="1"/>
</dbReference>
<evidence type="ECO:0000259" key="1">
    <source>
        <dbReference type="Pfam" id="PF13152"/>
    </source>
</evidence>
<geneLocation type="plasmid" evidence="3 4">
    <name>pBRLA07</name>
</geneLocation>
<keyword evidence="4" id="KW-1185">Reference proteome</keyword>
<dbReference type="HOGENOM" id="CLU_112327_0_0_9"/>
<evidence type="ECO:0000259" key="2">
    <source>
        <dbReference type="Pfam" id="PF13411"/>
    </source>
</evidence>
<feature type="domain" description="HTH merR-type" evidence="2">
    <location>
        <begin position="9"/>
        <end position="75"/>
    </location>
</feature>
<gene>
    <name evidence="3" type="ORF">BRLA_07p000070</name>
</gene>
<dbReference type="Pfam" id="PF13411">
    <property type="entry name" value="MerR_1"/>
    <property type="match status" value="1"/>
</dbReference>
<dbReference type="SUPFAM" id="SSF46955">
    <property type="entry name" value="Putative DNA-binding domain"/>
    <property type="match status" value="1"/>
</dbReference>
<proteinExistence type="predicted"/>
<organism evidence="3 4">
    <name type="scientific">Brevibacillus laterosporus LMG 15441</name>
    <dbReference type="NCBI Taxonomy" id="1042163"/>
    <lineage>
        <taxon>Bacteria</taxon>
        <taxon>Bacillati</taxon>
        <taxon>Bacillota</taxon>
        <taxon>Bacilli</taxon>
        <taxon>Bacillales</taxon>
        <taxon>Paenibacillaceae</taxon>
        <taxon>Brevibacillus</taxon>
    </lineage>
</organism>
<dbReference type="GO" id="GO:0006355">
    <property type="term" value="P:regulation of DNA-templated transcription"/>
    <property type="evidence" value="ECO:0007669"/>
    <property type="project" value="InterPro"/>
</dbReference>
<feature type="domain" description="DUF3967" evidence="1">
    <location>
        <begin position="144"/>
        <end position="177"/>
    </location>
</feature>
<dbReference type="InterPro" id="IPR000551">
    <property type="entry name" value="MerR-type_HTH_dom"/>
</dbReference>
<dbReference type="RefSeq" id="WP_003338843.1">
    <property type="nucleotide sequence ID" value="NZ_CP007808.1"/>
</dbReference>
<dbReference type="GO" id="GO:0003677">
    <property type="term" value="F:DNA binding"/>
    <property type="evidence" value="ECO:0007669"/>
    <property type="project" value="InterPro"/>
</dbReference>
<accession>A0A075R8Q5</accession>
<dbReference type="Proteomes" id="UP000005850">
    <property type="component" value="Plasmid pBRLA07"/>
</dbReference>
<dbReference type="Pfam" id="PF13152">
    <property type="entry name" value="DUF3967"/>
    <property type="match status" value="1"/>
</dbReference>
<dbReference type="InterPro" id="IPR009061">
    <property type="entry name" value="DNA-bd_dom_put_sf"/>
</dbReference>
<evidence type="ECO:0000313" key="4">
    <source>
        <dbReference type="Proteomes" id="UP000005850"/>
    </source>
</evidence>
<keyword evidence="3" id="KW-0614">Plasmid</keyword>
<dbReference type="EMBL" id="CP007808">
    <property type="protein sequence ID" value="AIG28967.1"/>
    <property type="molecule type" value="Genomic_DNA"/>
</dbReference>
<dbReference type="AlphaFoldDB" id="A0A075R8Q5"/>
<name>A0A075R8Q5_BRELA</name>
<dbReference type="KEGG" id="blr:BRLA_07p000070"/>
<protein>
    <submittedName>
        <fullName evidence="3">MerR HTH family regulatory protein</fullName>
    </submittedName>
</protein>
<sequence length="179" mass="21502">MENGFERTYWANDVAELLGISVSALRKWSLRLEADGYCIIRDEHDRRAYRERDLIALRTMKDFLSKKMSMENASKAVCTMYSDHPITHKETSIVPHDKKRSDERYQEIIDKMEEYMEQQKAFNQALLEQLQKRDEYIDNALKLRDERLMQSLNEIMETKKLLAVAQEQPRKKWYQFWKG</sequence>
<dbReference type="eggNOG" id="COG1737">
    <property type="taxonomic scope" value="Bacteria"/>
</dbReference>
<reference evidence="3 4" key="1">
    <citation type="journal article" date="2011" name="J. Bacteriol.">
        <title>Genome sequence of Brevibacillus laterosporus LMG 15441, a pathogen of invertebrates.</title>
        <authorList>
            <person name="Djukic M."/>
            <person name="Poehlein A."/>
            <person name="Thurmer A."/>
            <person name="Daniel R."/>
        </authorList>
    </citation>
    <scope>NUCLEOTIDE SEQUENCE [LARGE SCALE GENOMIC DNA]</scope>
    <source>
        <strain evidence="3 4">LMG 15441</strain>
        <plasmid evidence="3 4">pBRLA07</plasmid>
    </source>
</reference>